<dbReference type="InterPro" id="IPR001789">
    <property type="entry name" value="Sig_transdc_resp-reg_receiver"/>
</dbReference>
<dbReference type="CDD" id="cd06170">
    <property type="entry name" value="LuxR_C_like"/>
    <property type="match status" value="1"/>
</dbReference>
<sequence>MKPYTLIIADDHVMFRQGIRKIINANPALKIIGEASNGVELLEMLKQTVPDLILLDISMPQIQGLEAAKEIKKRYPKLKILILTMHKSNEYLNYALSVGADGYLLKEDADTELFSAIDTIRQQGTYISPLLSPQLKDLLLRKYREDRSQFPEDPLTKREKEILRLIAEGKSSKEIGAVLFISSRTVEHHRANMMRKLGCRKIAELVRYAIQKGYTSDQVLLL</sequence>
<feature type="domain" description="Response regulatory" evidence="5">
    <location>
        <begin position="5"/>
        <end position="121"/>
    </location>
</feature>
<accession>F2NGX0</accession>
<dbReference type="PRINTS" id="PR00038">
    <property type="entry name" value="HTHLUXR"/>
</dbReference>
<dbReference type="STRING" id="880072.Desac_0864"/>
<organism evidence="6 7">
    <name type="scientific">Desulfobacca acetoxidans (strain ATCC 700848 / DSM 11109 / ASRB2)</name>
    <dbReference type="NCBI Taxonomy" id="880072"/>
    <lineage>
        <taxon>Bacteria</taxon>
        <taxon>Pseudomonadati</taxon>
        <taxon>Thermodesulfobacteriota</taxon>
        <taxon>Desulfobaccia</taxon>
        <taxon>Desulfobaccales</taxon>
        <taxon>Desulfobaccaceae</taxon>
        <taxon>Desulfobacca</taxon>
    </lineage>
</organism>
<evidence type="ECO:0000313" key="6">
    <source>
        <dbReference type="EMBL" id="AEB08741.1"/>
    </source>
</evidence>
<keyword evidence="2" id="KW-0238">DNA-binding</keyword>
<dbReference type="eggNOG" id="COG2197">
    <property type="taxonomic scope" value="Bacteria"/>
</dbReference>
<dbReference type="PROSITE" id="PS50043">
    <property type="entry name" value="HTH_LUXR_2"/>
    <property type="match status" value="1"/>
</dbReference>
<reference evidence="6 7" key="1">
    <citation type="journal article" date="2011" name="Stand. Genomic Sci.">
        <title>Complete genome sequence of the acetate-degrading sulfate reducer Desulfobacca acetoxidans type strain (ASRB2).</title>
        <authorList>
            <person name="Goker M."/>
            <person name="Teshima H."/>
            <person name="Lapidus A."/>
            <person name="Nolan M."/>
            <person name="Lucas S."/>
            <person name="Hammon N."/>
            <person name="Deshpande S."/>
            <person name="Cheng J.F."/>
            <person name="Tapia R."/>
            <person name="Han C."/>
            <person name="Goodwin L."/>
            <person name="Pitluck S."/>
            <person name="Huntemann M."/>
            <person name="Liolios K."/>
            <person name="Ivanova N."/>
            <person name="Pagani I."/>
            <person name="Mavromatis K."/>
            <person name="Ovchinikova G."/>
            <person name="Pati A."/>
            <person name="Chen A."/>
            <person name="Palaniappan K."/>
            <person name="Land M."/>
            <person name="Hauser L."/>
            <person name="Brambilla E.M."/>
            <person name="Rohde M."/>
            <person name="Spring S."/>
            <person name="Detter J.C."/>
            <person name="Woyke T."/>
            <person name="Bristow J."/>
            <person name="Eisen J.A."/>
            <person name="Markowitz V."/>
            <person name="Hugenholtz P."/>
            <person name="Kyrpides N.C."/>
            <person name="Klenk H.P."/>
        </authorList>
    </citation>
    <scope>NUCLEOTIDE SEQUENCE [LARGE SCALE GENOMIC DNA]</scope>
    <source>
        <strain evidence="7">ATCC 700848 / DSM 11109 / ASRB2</strain>
    </source>
</reference>
<keyword evidence="7" id="KW-1185">Reference proteome</keyword>
<evidence type="ECO:0000256" key="1">
    <source>
        <dbReference type="ARBA" id="ARBA00022553"/>
    </source>
</evidence>
<dbReference type="KEGG" id="dao:Desac_0864"/>
<dbReference type="InterPro" id="IPR016032">
    <property type="entry name" value="Sig_transdc_resp-reg_C-effctor"/>
</dbReference>
<evidence type="ECO:0000259" key="5">
    <source>
        <dbReference type="PROSITE" id="PS50110"/>
    </source>
</evidence>
<feature type="domain" description="HTH luxR-type" evidence="4">
    <location>
        <begin position="148"/>
        <end position="213"/>
    </location>
</feature>
<dbReference type="InterPro" id="IPR039420">
    <property type="entry name" value="WalR-like"/>
</dbReference>
<dbReference type="PROSITE" id="PS00622">
    <property type="entry name" value="HTH_LUXR_1"/>
    <property type="match status" value="1"/>
</dbReference>
<dbReference type="GO" id="GO:0006355">
    <property type="term" value="P:regulation of DNA-templated transcription"/>
    <property type="evidence" value="ECO:0007669"/>
    <property type="project" value="InterPro"/>
</dbReference>
<dbReference type="AlphaFoldDB" id="F2NGX0"/>
<gene>
    <name evidence="6" type="ordered locus">Desac_0864</name>
</gene>
<dbReference type="PANTHER" id="PTHR43214">
    <property type="entry name" value="TWO-COMPONENT RESPONSE REGULATOR"/>
    <property type="match status" value="1"/>
</dbReference>
<dbReference type="SUPFAM" id="SSF52172">
    <property type="entry name" value="CheY-like"/>
    <property type="match status" value="1"/>
</dbReference>
<dbReference type="Proteomes" id="UP000000483">
    <property type="component" value="Chromosome"/>
</dbReference>
<name>F2NGX0_DESAR</name>
<dbReference type="Pfam" id="PF00196">
    <property type="entry name" value="GerE"/>
    <property type="match status" value="1"/>
</dbReference>
<dbReference type="InterPro" id="IPR000792">
    <property type="entry name" value="Tscrpt_reg_LuxR_C"/>
</dbReference>
<proteinExistence type="predicted"/>
<evidence type="ECO:0000259" key="4">
    <source>
        <dbReference type="PROSITE" id="PS50043"/>
    </source>
</evidence>
<feature type="modified residue" description="4-aspartylphosphate" evidence="3">
    <location>
        <position position="56"/>
    </location>
</feature>
<dbReference type="PANTHER" id="PTHR43214:SF43">
    <property type="entry name" value="TWO-COMPONENT RESPONSE REGULATOR"/>
    <property type="match status" value="1"/>
</dbReference>
<dbReference type="CDD" id="cd17535">
    <property type="entry name" value="REC_NarL-like"/>
    <property type="match status" value="1"/>
</dbReference>
<dbReference type="InterPro" id="IPR011006">
    <property type="entry name" value="CheY-like_superfamily"/>
</dbReference>
<dbReference type="SMART" id="SM00421">
    <property type="entry name" value="HTH_LUXR"/>
    <property type="match status" value="1"/>
</dbReference>
<dbReference type="OrthoDB" id="9780312at2"/>
<reference evidence="7" key="2">
    <citation type="submission" date="2011-03" db="EMBL/GenBank/DDBJ databases">
        <title>The complete genome of Desulfobacca acetoxidans DSM 11109.</title>
        <authorList>
            <consortium name="US DOE Joint Genome Institute (JGI-PGF)"/>
            <person name="Lucas S."/>
            <person name="Copeland A."/>
            <person name="Lapidus A."/>
            <person name="Bruce D."/>
            <person name="Goodwin L."/>
            <person name="Pitluck S."/>
            <person name="Peters L."/>
            <person name="Kyrpides N."/>
            <person name="Mavromatis K."/>
            <person name="Ivanova N."/>
            <person name="Ovchinnikova G."/>
            <person name="Teshima H."/>
            <person name="Detter J.C."/>
            <person name="Han C."/>
            <person name="Land M."/>
            <person name="Hauser L."/>
            <person name="Markowitz V."/>
            <person name="Cheng J.-F."/>
            <person name="Hugenholtz P."/>
            <person name="Woyke T."/>
            <person name="Wu D."/>
            <person name="Spring S."/>
            <person name="Schueler E."/>
            <person name="Brambilla E."/>
            <person name="Klenk H.-P."/>
            <person name="Eisen J.A."/>
        </authorList>
    </citation>
    <scope>NUCLEOTIDE SEQUENCE [LARGE SCALE GENOMIC DNA]</scope>
    <source>
        <strain evidence="7">ATCC 700848 / DSM 11109 / ASRB2</strain>
    </source>
</reference>
<evidence type="ECO:0000313" key="7">
    <source>
        <dbReference type="Proteomes" id="UP000000483"/>
    </source>
</evidence>
<dbReference type="PROSITE" id="PS50110">
    <property type="entry name" value="RESPONSE_REGULATORY"/>
    <property type="match status" value="1"/>
</dbReference>
<dbReference type="EMBL" id="CP002629">
    <property type="protein sequence ID" value="AEB08741.1"/>
    <property type="molecule type" value="Genomic_DNA"/>
</dbReference>
<dbReference type="HOGENOM" id="CLU_000445_90_1_7"/>
<dbReference type="SMART" id="SM00448">
    <property type="entry name" value="REC"/>
    <property type="match status" value="1"/>
</dbReference>
<protein>
    <submittedName>
        <fullName evidence="6">Two component transcriptional regulator, LuxR family</fullName>
    </submittedName>
</protein>
<dbReference type="Pfam" id="PF00072">
    <property type="entry name" value="Response_reg"/>
    <property type="match status" value="1"/>
</dbReference>
<evidence type="ECO:0000256" key="3">
    <source>
        <dbReference type="PROSITE-ProRule" id="PRU00169"/>
    </source>
</evidence>
<dbReference type="InterPro" id="IPR058245">
    <property type="entry name" value="NreC/VraR/RcsB-like_REC"/>
</dbReference>
<dbReference type="GO" id="GO:0003677">
    <property type="term" value="F:DNA binding"/>
    <property type="evidence" value="ECO:0007669"/>
    <property type="project" value="UniProtKB-KW"/>
</dbReference>
<dbReference type="GO" id="GO:0000160">
    <property type="term" value="P:phosphorelay signal transduction system"/>
    <property type="evidence" value="ECO:0007669"/>
    <property type="project" value="InterPro"/>
</dbReference>
<dbReference type="Gene3D" id="3.40.50.2300">
    <property type="match status" value="1"/>
</dbReference>
<dbReference type="RefSeq" id="WP_013705854.1">
    <property type="nucleotide sequence ID" value="NC_015388.1"/>
</dbReference>
<keyword evidence="1 3" id="KW-0597">Phosphoprotein</keyword>
<evidence type="ECO:0000256" key="2">
    <source>
        <dbReference type="ARBA" id="ARBA00023125"/>
    </source>
</evidence>
<dbReference type="SUPFAM" id="SSF46894">
    <property type="entry name" value="C-terminal effector domain of the bipartite response regulators"/>
    <property type="match status" value="1"/>
</dbReference>